<gene>
    <name evidence="2" type="ORF">QG37_07170</name>
</gene>
<evidence type="ECO:0000313" key="2">
    <source>
        <dbReference type="EMBL" id="KND96433.1"/>
    </source>
</evidence>
<evidence type="ECO:0000256" key="1">
    <source>
        <dbReference type="SAM" id="MobiDB-lite"/>
    </source>
</evidence>
<accession>A0A0L0NQT1</accession>
<reference evidence="3" key="1">
    <citation type="journal article" date="2015" name="BMC Genomics">
        <title>Draft genome of a commonly misdiagnosed multidrug resistant pathogen Candida auris.</title>
        <authorList>
            <person name="Chatterjee S."/>
            <person name="Alampalli S.V."/>
            <person name="Nageshan R.K."/>
            <person name="Chettiar S.T."/>
            <person name="Joshi S."/>
            <person name="Tatu U.S."/>
        </authorList>
    </citation>
    <scope>NUCLEOTIDE SEQUENCE [LARGE SCALE GENOMIC DNA]</scope>
    <source>
        <strain evidence="3">6684</strain>
    </source>
</reference>
<dbReference type="EMBL" id="LGST01000055">
    <property type="protein sequence ID" value="KND96433.1"/>
    <property type="molecule type" value="Genomic_DNA"/>
</dbReference>
<protein>
    <submittedName>
        <fullName evidence="2">Uncharacterized protein</fullName>
    </submittedName>
</protein>
<proteinExistence type="predicted"/>
<dbReference type="Proteomes" id="UP000037122">
    <property type="component" value="Unassembled WGS sequence"/>
</dbReference>
<comment type="caution">
    <text evidence="2">The sequence shown here is derived from an EMBL/GenBank/DDBJ whole genome shotgun (WGS) entry which is preliminary data.</text>
</comment>
<dbReference type="AlphaFoldDB" id="A0A0L0NQT1"/>
<feature type="region of interest" description="Disordered" evidence="1">
    <location>
        <begin position="1"/>
        <end position="35"/>
    </location>
</feature>
<name>A0A0L0NQT1_CANAR</name>
<sequence>MKTSTRGGAPGASKSGTKQAVGEGAEGIKSAKGARQEVDAVRISLQIVASSRRGETRVVIIPNWCEKAPKKTLGSERKK</sequence>
<evidence type="ECO:0000313" key="3">
    <source>
        <dbReference type="Proteomes" id="UP000037122"/>
    </source>
</evidence>
<dbReference type="VEuPathDB" id="FungiDB:QG37_07170"/>
<organism evidence="2 3">
    <name type="scientific">Candidozyma auris</name>
    <name type="common">Yeast</name>
    <name type="synonym">Candida auris</name>
    <dbReference type="NCBI Taxonomy" id="498019"/>
    <lineage>
        <taxon>Eukaryota</taxon>
        <taxon>Fungi</taxon>
        <taxon>Dikarya</taxon>
        <taxon>Ascomycota</taxon>
        <taxon>Saccharomycotina</taxon>
        <taxon>Pichiomycetes</taxon>
        <taxon>Metschnikowiaceae</taxon>
        <taxon>Candidozyma</taxon>
    </lineage>
</organism>